<proteinExistence type="predicted"/>
<name>A0A9P7G6W9_9AGAR</name>
<feature type="transmembrane region" description="Helical" evidence="2">
    <location>
        <begin position="304"/>
        <end position="327"/>
    </location>
</feature>
<evidence type="ECO:0000313" key="3">
    <source>
        <dbReference type="EMBL" id="KAG5644964.1"/>
    </source>
</evidence>
<dbReference type="Gene3D" id="2.60.120.260">
    <property type="entry name" value="Galactose-binding domain-like"/>
    <property type="match status" value="1"/>
</dbReference>
<feature type="compositionally biased region" description="Polar residues" evidence="1">
    <location>
        <begin position="383"/>
        <end position="397"/>
    </location>
</feature>
<keyword evidence="4" id="KW-1185">Reference proteome</keyword>
<dbReference type="OrthoDB" id="3029306at2759"/>
<evidence type="ECO:0000313" key="4">
    <source>
        <dbReference type="Proteomes" id="UP000775547"/>
    </source>
</evidence>
<protein>
    <submittedName>
        <fullName evidence="3">Uncharacterized protein</fullName>
    </submittedName>
</protein>
<feature type="region of interest" description="Disordered" evidence="1">
    <location>
        <begin position="367"/>
        <end position="460"/>
    </location>
</feature>
<reference evidence="3" key="2">
    <citation type="submission" date="2021-10" db="EMBL/GenBank/DDBJ databases">
        <title>Phylogenomics reveals ancestral predisposition of the termite-cultivated fungus Termitomyces towards a domesticated lifestyle.</title>
        <authorList>
            <person name="Auxier B."/>
            <person name="Grum-Grzhimaylo A."/>
            <person name="Cardenas M.E."/>
            <person name="Lodge J.D."/>
            <person name="Laessoe T."/>
            <person name="Pedersen O."/>
            <person name="Smith M.E."/>
            <person name="Kuyper T.W."/>
            <person name="Franco-Molano E.A."/>
            <person name="Baroni T.J."/>
            <person name="Aanen D.K."/>
        </authorList>
    </citation>
    <scope>NUCLEOTIDE SEQUENCE</scope>
    <source>
        <strain evidence="3">AP01</strain>
        <tissue evidence="3">Mycelium</tissue>
    </source>
</reference>
<reference evidence="3" key="1">
    <citation type="submission" date="2020-07" db="EMBL/GenBank/DDBJ databases">
        <authorList>
            <person name="Nieuwenhuis M."/>
            <person name="Van De Peppel L.J.J."/>
        </authorList>
    </citation>
    <scope>NUCLEOTIDE SEQUENCE</scope>
    <source>
        <strain evidence="3">AP01</strain>
        <tissue evidence="3">Mycelium</tissue>
    </source>
</reference>
<evidence type="ECO:0000256" key="2">
    <source>
        <dbReference type="SAM" id="Phobius"/>
    </source>
</evidence>
<dbReference type="AlphaFoldDB" id="A0A9P7G6W9"/>
<sequence length="460" mass="49912">MIDDADNRIRYEGSGWVQDITGSQDEFGTFGATYNHTLHATTFNDSLAFSFQGSSIKVFGSVNLSPTYGNAINDAASRPPWECFVDNVSIGTSKLTPYRENNWVLCENNHIGEGPHELTLNITMRRGTTFWIDYLQYSPSQEPPDKSVIVVDSNDPALSYDGSWRQTVSGQMMQTTTKGGKAEFNFTGTQLTWVGYIPVELPGNSSSASYAIDGGSPNSFNLYGHPPTDGTSSFNQLFFTTPQLAPGPHSIAVTYNGNAQYTPLTLDYIYLTTSPSKIAAGADPSADPSAGFTKPLGATKRVRVGAIVGGVIGGVAVVILIAFIFFWRARRRKAMSDRASASSFVQYASEATYNPSHTDPVPVVPGRAFPLHSTRNNTRRTTSEANVSPSTEDSPLQSGGGYMSGAMAQIGDRKRRPSLPTPPQRNVDATPSHTDRQSDFSQNGHGFQDESLPLYTRHVN</sequence>
<keyword evidence="2" id="KW-0812">Transmembrane</keyword>
<organism evidence="3 4">
    <name type="scientific">Asterophora parasitica</name>
    <dbReference type="NCBI Taxonomy" id="117018"/>
    <lineage>
        <taxon>Eukaryota</taxon>
        <taxon>Fungi</taxon>
        <taxon>Dikarya</taxon>
        <taxon>Basidiomycota</taxon>
        <taxon>Agaricomycotina</taxon>
        <taxon>Agaricomycetes</taxon>
        <taxon>Agaricomycetidae</taxon>
        <taxon>Agaricales</taxon>
        <taxon>Tricholomatineae</taxon>
        <taxon>Lyophyllaceae</taxon>
        <taxon>Asterophora</taxon>
    </lineage>
</organism>
<evidence type="ECO:0000256" key="1">
    <source>
        <dbReference type="SAM" id="MobiDB-lite"/>
    </source>
</evidence>
<gene>
    <name evidence="3" type="ORF">DXG03_007334</name>
</gene>
<dbReference type="EMBL" id="JABCKV010000053">
    <property type="protein sequence ID" value="KAG5644964.1"/>
    <property type="molecule type" value="Genomic_DNA"/>
</dbReference>
<accession>A0A9P7G6W9</accession>
<dbReference type="Proteomes" id="UP000775547">
    <property type="component" value="Unassembled WGS sequence"/>
</dbReference>
<comment type="caution">
    <text evidence="3">The sequence shown here is derived from an EMBL/GenBank/DDBJ whole genome shotgun (WGS) entry which is preliminary data.</text>
</comment>
<keyword evidence="2" id="KW-1133">Transmembrane helix</keyword>
<keyword evidence="2" id="KW-0472">Membrane</keyword>